<dbReference type="Gene3D" id="1.10.510.10">
    <property type="entry name" value="Transferase(Phosphotransferase) domain 1"/>
    <property type="match status" value="2"/>
</dbReference>
<feature type="region of interest" description="Disordered" evidence="10">
    <location>
        <begin position="1"/>
        <end position="66"/>
    </location>
</feature>
<dbReference type="GO" id="GO:0004708">
    <property type="term" value="F:MAP kinase kinase activity"/>
    <property type="evidence" value="ECO:0007669"/>
    <property type="project" value="UniProtKB-EC"/>
</dbReference>
<feature type="compositionally biased region" description="Polar residues" evidence="10">
    <location>
        <begin position="629"/>
        <end position="638"/>
    </location>
</feature>
<feature type="compositionally biased region" description="Basic and acidic residues" evidence="10">
    <location>
        <begin position="1741"/>
        <end position="1780"/>
    </location>
</feature>
<evidence type="ECO:0000256" key="7">
    <source>
        <dbReference type="ARBA" id="ARBA00049014"/>
    </source>
</evidence>
<feature type="region of interest" description="Disordered" evidence="10">
    <location>
        <begin position="588"/>
        <end position="616"/>
    </location>
</feature>
<feature type="compositionally biased region" description="Basic and acidic residues" evidence="10">
    <location>
        <begin position="1835"/>
        <end position="1860"/>
    </location>
</feature>
<feature type="compositionally biased region" description="Basic and acidic residues" evidence="10">
    <location>
        <begin position="588"/>
        <end position="597"/>
    </location>
</feature>
<reference evidence="12" key="1">
    <citation type="journal article" date="2015" name="PLoS ONE">
        <title>Comprehensive Evaluation of Toxoplasma gondii VEG and Neospora caninum LIV Genomes with Tachyzoite Stage Transcriptome and Proteome Defines Novel Transcript Features.</title>
        <authorList>
            <person name="Ramaprasad A."/>
            <person name="Mourier T."/>
            <person name="Naeem R."/>
            <person name="Malas T.B."/>
            <person name="Moussa E."/>
            <person name="Panigrahi A."/>
            <person name="Vermont S.J."/>
            <person name="Otto T.D."/>
            <person name="Wastling J."/>
            <person name="Pain A."/>
        </authorList>
    </citation>
    <scope>NUCLEOTIDE SEQUENCE</scope>
    <source>
        <strain evidence="12">Liverpool</strain>
    </source>
</reference>
<feature type="region of interest" description="Disordered" evidence="10">
    <location>
        <begin position="211"/>
        <end position="265"/>
    </location>
</feature>
<feature type="region of interest" description="Disordered" evidence="10">
    <location>
        <begin position="2011"/>
        <end position="2039"/>
    </location>
</feature>
<evidence type="ECO:0000256" key="4">
    <source>
        <dbReference type="ARBA" id="ARBA00022840"/>
    </source>
</evidence>
<keyword evidence="2" id="KW-0547">Nucleotide-binding</keyword>
<dbReference type="Pfam" id="PF00069">
    <property type="entry name" value="Pkinase"/>
    <property type="match status" value="2"/>
</dbReference>
<evidence type="ECO:0000256" key="5">
    <source>
        <dbReference type="ARBA" id="ARBA00038035"/>
    </source>
</evidence>
<name>A0A0F7UAY8_NEOCL</name>
<evidence type="ECO:0000259" key="11">
    <source>
        <dbReference type="PROSITE" id="PS50011"/>
    </source>
</evidence>
<feature type="region of interest" description="Disordered" evidence="10">
    <location>
        <begin position="999"/>
        <end position="1038"/>
    </location>
</feature>
<feature type="compositionally biased region" description="Basic residues" evidence="10">
    <location>
        <begin position="1861"/>
        <end position="1870"/>
    </location>
</feature>
<dbReference type="PROSITE" id="PS00108">
    <property type="entry name" value="PROTEIN_KINASE_ST"/>
    <property type="match status" value="1"/>
</dbReference>
<feature type="region of interest" description="Disordered" evidence="10">
    <location>
        <begin position="1806"/>
        <end position="1872"/>
    </location>
</feature>
<proteinExistence type="inferred from homology"/>
<feature type="compositionally biased region" description="Polar residues" evidence="10">
    <location>
        <begin position="1175"/>
        <end position="1187"/>
    </location>
</feature>
<feature type="compositionally biased region" description="Basic and acidic residues" evidence="10">
    <location>
        <begin position="1411"/>
        <end position="1440"/>
    </location>
</feature>
<feature type="region of interest" description="Disordered" evidence="10">
    <location>
        <begin position="1355"/>
        <end position="1514"/>
    </location>
</feature>
<dbReference type="PANTHER" id="PTHR48013">
    <property type="entry name" value="DUAL SPECIFICITY MITOGEN-ACTIVATED PROTEIN KINASE KINASE 5-RELATED"/>
    <property type="match status" value="1"/>
</dbReference>
<evidence type="ECO:0000256" key="10">
    <source>
        <dbReference type="SAM" id="MobiDB-lite"/>
    </source>
</evidence>
<feature type="compositionally biased region" description="Basic and acidic residues" evidence="10">
    <location>
        <begin position="694"/>
        <end position="732"/>
    </location>
</feature>
<feature type="region of interest" description="Disordered" evidence="10">
    <location>
        <begin position="375"/>
        <end position="519"/>
    </location>
</feature>
<evidence type="ECO:0000256" key="2">
    <source>
        <dbReference type="ARBA" id="ARBA00022741"/>
    </source>
</evidence>
<comment type="catalytic activity">
    <reaction evidence="8">
        <text>L-threonyl-[protein] + ATP = O-phospho-L-threonyl-[protein] + ADP + H(+)</text>
        <dbReference type="Rhea" id="RHEA:46608"/>
        <dbReference type="Rhea" id="RHEA-COMP:11060"/>
        <dbReference type="Rhea" id="RHEA-COMP:11605"/>
        <dbReference type="ChEBI" id="CHEBI:15378"/>
        <dbReference type="ChEBI" id="CHEBI:30013"/>
        <dbReference type="ChEBI" id="CHEBI:30616"/>
        <dbReference type="ChEBI" id="CHEBI:61977"/>
        <dbReference type="ChEBI" id="CHEBI:456216"/>
        <dbReference type="EC" id="2.7.12.2"/>
    </reaction>
</comment>
<accession>A0A0F7UAY8</accession>
<feature type="compositionally biased region" description="Polar residues" evidence="10">
    <location>
        <begin position="219"/>
        <end position="248"/>
    </location>
</feature>
<sequence>MNRCRPPPLIAHLGTTSSSPYSSEDFRCGTTSSSSSPTGIWSSPTADLGRSNGSIPSPHPSSHLGSFDAADSSGWVRSPYVSGIPRQSVSPTAADLLSFSPFHSPTRRLPQPTLSASSTLVDSATLTCDLENGLSGVVRELEASSSTLSQTGIGDAFRGSLARPPSYDVGRNNVTIPLSGTGHPHFAMSCGSPVRTSGPLVSHGHCARKERPSEFIPVSSENLALQRTDPDTPSSGLSQSPCRSQPATAETACPSPASIPSTLSLDFPNRQDVESVFRAQEERQRAVAFPMRREKLSEFTDTPQRSLATSVANEAARAVSVLKIPGWSPRFPDKDRPLCGSRSADDTHGFAVEMHKAQTAVRCFSPPVVRSERYNLSEEARSAAEPCEPSSARKETGDFDRGRSPCVEALSASRYASSRHTRQHDGKRLSPTAGGNSSVALSSSRVLPAQPHAVSSRLGSSHEATSSRHSACALPASGGSRRSPQAAGQSQSSARAARKANAPHVASAHPAVSSSSSLSRFDFSRLPPEAALWSPPGSPLPADESGVLLVPSSFLLSHRAFKKASYRLSSVALDGVQLSCPFEHDQPEEIETHHARTESPSPPPTFSSLALRGRPPNTEPFHAQACRCASSTEGTEVSNLPRAMSFEENDENNGETNAARRKPPCVAFSSTPSTERPPVASAAPFPSCAGSHVLQREERGDGGYPKGGEEARESEHEREDKWTHERKRENAGRSEAVFDAVHHPPERRLLQKMRHAAEVGALRRGQAAEDSAGARGHLTRDEAKLQRDRFRMRKSPCPASRRLGHDDLDWSRSRDVGRGRSARVCVLPHKSSGRLVAVKEVHVGCFDLYRGLDDVTKRNRYQLACEVKTHRLISCCSDVAALSFLLPSRGSSAPVSSTSRPRRQSPSPLFAPSCLPRSSSLFPSPPCVSFVPLSSSGSSVALPSPPALLTASASPCADTSPSSSRGQPCASYRLLSSSSLAFCPSSSLFPPSRCDSQARVPQSWGGSLSPPADPSCGPREEPPSSFEALHGPHSSSSPLALCPSSASLPSGGSPAPVPAVSSRVRLSSLCFLPFSSAAVSPSQPKALHASCSPLASPFPSSPASSFSFSPLTPSTMYSTNLLTPTPQTGEPSLSPSCNASCSSSLISTSCGSSRSGRGPLASSLPSPLGPLATPRLSSSTFPPNTWRGSEANDGAAEPQESASSSSPGASASLSCSGSEAMDRRKGPGTQRWDAALPAHPLSPYPLKPNHSPPLPLLPESDLVGLLRPRSSSACPLVSGFADGPSLWPRRPVAASPAVSCPLSCFLLPFLGAYRWQSKRGGCVHVALEYMHYGTLGDIVKALRLLRAVRCVDPSTKKRGNAAPASPAPQCRPTNRSLQTRVCSDWRSTLSGGRRRGEGGGFEQGREEDEEAREKDARADRDGDQEGGMEARKEAKEKTDGSDLDAAVGDNDDGSRADTVSLSPGSSPPRHSSLPALCPPTERRCDASPAEDGGGSENMRPENSGSSGQCWLPPEWKEERQRKWAKRKRKIQTACLAPETRSSEEDIGIPESILKLIAFQVLGALSFLHRHRCIHRDIKPQNIMINNEGIVKVGDFGISRFLDVEGNDSLTFVGTELYMSPERLHQHFSAVHLNTSRRRTKTSGSSHRLHASPAYPLHSASSVPSASSSAASHPSRGPVPRNVQAARETLSANSRGDSGTEQGDQNPAQGQAPRHVGVQADMRREGEATEGDRTGRAAGEAPRVDEKTEREKPFAAEETKAGDAHQPERGWLSEKEERCTNKNDSCGALRAGADATAVPRVPVSLLEEHSRKSASPRHPDVSQATPPVPLSFSRSAVEHGPERAQEGRLERETDLRGEKEKGKSKKAKERSRRKEIFAAMEKEEKRVGAYSFPSDIWSVGVLLFELAAVHHPFPEGLPCDLKDCNIVSLLQSRFHGSKTRKRRSYEFRDFLFNCLRVKPGKRATADRLLLHPWLLEGMASRQHFKRWIVKVYRRASSARHLLLEAEGIAAAGEEPARETRSTNSAGGRENTGRNASEAHV</sequence>
<dbReference type="EC" id="2.7.12.2" evidence="6"/>
<evidence type="ECO:0000256" key="3">
    <source>
        <dbReference type="ARBA" id="ARBA00022777"/>
    </source>
</evidence>
<feature type="compositionally biased region" description="Basic and acidic residues" evidence="10">
    <location>
        <begin position="1720"/>
        <end position="1734"/>
    </location>
</feature>
<evidence type="ECO:0000256" key="8">
    <source>
        <dbReference type="ARBA" id="ARBA00049299"/>
    </source>
</evidence>
<dbReference type="SUPFAM" id="SSF56112">
    <property type="entry name" value="Protein kinase-like (PK-like)"/>
    <property type="match status" value="2"/>
</dbReference>
<feature type="region of interest" description="Disordered" evidence="10">
    <location>
        <begin position="1629"/>
        <end position="1793"/>
    </location>
</feature>
<comment type="similarity">
    <text evidence="5">Belongs to the protein kinase superfamily. STE Ser/Thr protein kinase family. MAP kinase kinase subfamily.</text>
</comment>
<dbReference type="EMBL" id="LN714480">
    <property type="protein sequence ID" value="CEL65830.1"/>
    <property type="molecule type" value="Genomic_DNA"/>
</dbReference>
<dbReference type="InterPro" id="IPR011009">
    <property type="entry name" value="Kinase-like_dom_sf"/>
</dbReference>
<keyword evidence="3 12" id="KW-0418">Kinase</keyword>
<evidence type="ECO:0000313" key="12">
    <source>
        <dbReference type="EMBL" id="CEL65830.1"/>
    </source>
</evidence>
<dbReference type="PROSITE" id="PS50011">
    <property type="entry name" value="PROTEIN_KINASE_DOM"/>
    <property type="match status" value="1"/>
</dbReference>
<dbReference type="GO" id="GO:0005524">
    <property type="term" value="F:ATP binding"/>
    <property type="evidence" value="ECO:0007669"/>
    <property type="project" value="UniProtKB-KW"/>
</dbReference>
<feature type="compositionally biased region" description="Low complexity" evidence="10">
    <location>
        <begin position="480"/>
        <end position="519"/>
    </location>
</feature>
<feature type="compositionally biased region" description="Low complexity" evidence="10">
    <location>
        <begin position="1152"/>
        <end position="1172"/>
    </location>
</feature>
<dbReference type="PANTHER" id="PTHR48013:SF9">
    <property type="entry name" value="DUAL SPECIFICITY MITOGEN-ACTIVATED PROTEIN KINASE KINASE 5"/>
    <property type="match status" value="1"/>
</dbReference>
<keyword evidence="4" id="KW-0067">ATP-binding</keyword>
<feature type="region of interest" description="Disordered" evidence="10">
    <location>
        <begin position="629"/>
        <end position="736"/>
    </location>
</feature>
<feature type="compositionally biased region" description="Polar residues" evidence="10">
    <location>
        <begin position="433"/>
        <end position="445"/>
    </location>
</feature>
<keyword evidence="1" id="KW-0808">Transferase</keyword>
<feature type="compositionally biased region" description="Low complexity" evidence="10">
    <location>
        <begin position="29"/>
        <end position="45"/>
    </location>
</feature>
<feature type="compositionally biased region" description="Basic and acidic residues" evidence="10">
    <location>
        <begin position="391"/>
        <end position="403"/>
    </location>
</feature>
<comment type="catalytic activity">
    <reaction evidence="9">
        <text>L-tyrosyl-[protein] + ATP = O-phospho-L-tyrosyl-[protein] + ADP + H(+)</text>
        <dbReference type="Rhea" id="RHEA:10596"/>
        <dbReference type="Rhea" id="RHEA-COMP:10136"/>
        <dbReference type="Rhea" id="RHEA-COMP:20101"/>
        <dbReference type="ChEBI" id="CHEBI:15378"/>
        <dbReference type="ChEBI" id="CHEBI:30616"/>
        <dbReference type="ChEBI" id="CHEBI:46858"/>
        <dbReference type="ChEBI" id="CHEBI:61978"/>
        <dbReference type="ChEBI" id="CHEBI:456216"/>
        <dbReference type="EC" id="2.7.12.2"/>
    </reaction>
</comment>
<evidence type="ECO:0000256" key="9">
    <source>
        <dbReference type="ARBA" id="ARBA00051693"/>
    </source>
</evidence>
<dbReference type="InterPro" id="IPR008271">
    <property type="entry name" value="Ser/Thr_kinase_AS"/>
</dbReference>
<feature type="compositionally biased region" description="Low complexity" evidence="10">
    <location>
        <begin position="1194"/>
        <end position="1219"/>
    </location>
</feature>
<feature type="compositionally biased region" description="Polar residues" evidence="10">
    <location>
        <begin position="457"/>
        <end position="469"/>
    </location>
</feature>
<feature type="domain" description="Protein kinase" evidence="11">
    <location>
        <begin position="1324"/>
        <end position="1973"/>
    </location>
</feature>
<feature type="compositionally biased region" description="Polar residues" evidence="10">
    <location>
        <begin position="1689"/>
        <end position="1708"/>
    </location>
</feature>
<gene>
    <name evidence="12" type="ORF">BN1204_016620</name>
</gene>
<dbReference type="InterPro" id="IPR000719">
    <property type="entry name" value="Prot_kinase_dom"/>
</dbReference>
<organism evidence="12">
    <name type="scientific">Neospora caninum (strain Liverpool)</name>
    <dbReference type="NCBI Taxonomy" id="572307"/>
    <lineage>
        <taxon>Eukaryota</taxon>
        <taxon>Sar</taxon>
        <taxon>Alveolata</taxon>
        <taxon>Apicomplexa</taxon>
        <taxon>Conoidasida</taxon>
        <taxon>Coccidia</taxon>
        <taxon>Eucoccidiorida</taxon>
        <taxon>Eimeriorina</taxon>
        <taxon>Sarcocystidae</taxon>
        <taxon>Neospora</taxon>
    </lineage>
</organism>
<feature type="compositionally biased region" description="Low complexity" evidence="10">
    <location>
        <begin position="1657"/>
        <end position="1674"/>
    </location>
</feature>
<feature type="compositionally biased region" description="Polar residues" evidence="10">
    <location>
        <begin position="1371"/>
        <end position="1390"/>
    </location>
</feature>
<dbReference type="SMART" id="SM00220">
    <property type="entry name" value="S_TKc"/>
    <property type="match status" value="1"/>
</dbReference>
<protein>
    <recommendedName>
        <fullName evidence="6">mitogen-activated protein kinase kinase</fullName>
        <ecNumber evidence="6">2.7.12.2</ecNumber>
    </recommendedName>
</protein>
<feature type="region of interest" description="Disordered" evidence="10">
    <location>
        <begin position="1152"/>
        <end position="1253"/>
    </location>
</feature>
<comment type="catalytic activity">
    <reaction evidence="7">
        <text>L-seryl-[protein] + ATP = O-phospho-L-seryl-[protein] + ADP + H(+)</text>
        <dbReference type="Rhea" id="RHEA:17989"/>
        <dbReference type="Rhea" id="RHEA-COMP:9863"/>
        <dbReference type="Rhea" id="RHEA-COMP:11604"/>
        <dbReference type="ChEBI" id="CHEBI:15378"/>
        <dbReference type="ChEBI" id="CHEBI:29999"/>
        <dbReference type="ChEBI" id="CHEBI:30616"/>
        <dbReference type="ChEBI" id="CHEBI:83421"/>
        <dbReference type="ChEBI" id="CHEBI:456216"/>
        <dbReference type="EC" id="2.7.12.2"/>
    </reaction>
</comment>
<evidence type="ECO:0000256" key="6">
    <source>
        <dbReference type="ARBA" id="ARBA00038999"/>
    </source>
</evidence>
<evidence type="ECO:0000256" key="1">
    <source>
        <dbReference type="ARBA" id="ARBA00022679"/>
    </source>
</evidence>
<feature type="compositionally biased region" description="Pro residues" evidence="10">
    <location>
        <begin position="1240"/>
        <end position="1253"/>
    </location>
</feature>